<dbReference type="PANTHER" id="PTHR33513">
    <property type="entry name" value="OS06G0523300 PROTEIN"/>
    <property type="match status" value="1"/>
</dbReference>
<evidence type="ECO:0000313" key="2">
    <source>
        <dbReference type="EMBL" id="KAJ8747361.1"/>
    </source>
</evidence>
<protein>
    <recommendedName>
        <fullName evidence="1">DUF7722 domain-containing protein</fullName>
    </recommendedName>
</protein>
<evidence type="ECO:0000313" key="3">
    <source>
        <dbReference type="Proteomes" id="UP001159364"/>
    </source>
</evidence>
<accession>A0AAV8S5M9</accession>
<gene>
    <name evidence="2" type="ORF">K2173_012941</name>
</gene>
<sequence length="105" mass="12063">MESKRNGDGSSSFFAMPLHYPKYTKKDYEQMPESQLNRLLADYGLPITEEDLGWKREFAIGAFVWPEVYDQKQEEPSKSSCITSDQPNNGKSKLLEFAFRVFGNA</sequence>
<dbReference type="PANTHER" id="PTHR33513:SF45">
    <property type="entry name" value="CYTOPLASMIC TRNA 2-THIOLATION PROTEIN"/>
    <property type="match status" value="1"/>
</dbReference>
<proteinExistence type="predicted"/>
<comment type="caution">
    <text evidence="2">The sequence shown here is derived from an EMBL/GenBank/DDBJ whole genome shotgun (WGS) entry which is preliminary data.</text>
</comment>
<dbReference type="EMBL" id="JAIWQS010000188">
    <property type="protein sequence ID" value="KAJ8747361.1"/>
    <property type="molecule type" value="Genomic_DNA"/>
</dbReference>
<dbReference type="AlphaFoldDB" id="A0AAV8S5M9"/>
<name>A0AAV8S5M9_9ROSI</name>
<dbReference type="Proteomes" id="UP001159364">
    <property type="component" value="Unassembled WGS sequence"/>
</dbReference>
<dbReference type="Pfam" id="PF24847">
    <property type="entry name" value="DUF7722"/>
    <property type="match status" value="1"/>
</dbReference>
<feature type="domain" description="DUF7722" evidence="1">
    <location>
        <begin position="20"/>
        <end position="66"/>
    </location>
</feature>
<evidence type="ECO:0000259" key="1">
    <source>
        <dbReference type="Pfam" id="PF24847"/>
    </source>
</evidence>
<reference evidence="2 3" key="1">
    <citation type="submission" date="2021-09" db="EMBL/GenBank/DDBJ databases">
        <title>Genomic insights and catalytic innovation underlie evolution of tropane alkaloids biosynthesis.</title>
        <authorList>
            <person name="Wang Y.-J."/>
            <person name="Tian T."/>
            <person name="Huang J.-P."/>
            <person name="Huang S.-X."/>
        </authorList>
    </citation>
    <scope>NUCLEOTIDE SEQUENCE [LARGE SCALE GENOMIC DNA]</scope>
    <source>
        <strain evidence="2">KIB-2018</strain>
        <tissue evidence="2">Leaf</tissue>
    </source>
</reference>
<organism evidence="2 3">
    <name type="scientific">Erythroxylum novogranatense</name>
    <dbReference type="NCBI Taxonomy" id="1862640"/>
    <lineage>
        <taxon>Eukaryota</taxon>
        <taxon>Viridiplantae</taxon>
        <taxon>Streptophyta</taxon>
        <taxon>Embryophyta</taxon>
        <taxon>Tracheophyta</taxon>
        <taxon>Spermatophyta</taxon>
        <taxon>Magnoliopsida</taxon>
        <taxon>eudicotyledons</taxon>
        <taxon>Gunneridae</taxon>
        <taxon>Pentapetalae</taxon>
        <taxon>rosids</taxon>
        <taxon>fabids</taxon>
        <taxon>Malpighiales</taxon>
        <taxon>Erythroxylaceae</taxon>
        <taxon>Erythroxylum</taxon>
    </lineage>
</organism>
<dbReference type="InterPro" id="IPR056139">
    <property type="entry name" value="DUF7722"/>
</dbReference>
<keyword evidence="3" id="KW-1185">Reference proteome</keyword>